<proteinExistence type="predicted"/>
<evidence type="ECO:0000313" key="4">
    <source>
        <dbReference type="Proteomes" id="UP000663827"/>
    </source>
</evidence>
<evidence type="ECO:0000256" key="2">
    <source>
        <dbReference type="SAM" id="Phobius"/>
    </source>
</evidence>
<protein>
    <recommendedName>
        <fullName evidence="5">BTB domain-containing protein</fullName>
    </recommendedName>
</protein>
<dbReference type="EMBL" id="CAJNJQ010000578">
    <property type="protein sequence ID" value="CAE7086974.1"/>
    <property type="molecule type" value="Genomic_DNA"/>
</dbReference>
<dbReference type="AlphaFoldDB" id="A0A8H3DST2"/>
<organism evidence="3 4">
    <name type="scientific">Rhizoctonia solani</name>
    <dbReference type="NCBI Taxonomy" id="456999"/>
    <lineage>
        <taxon>Eukaryota</taxon>
        <taxon>Fungi</taxon>
        <taxon>Dikarya</taxon>
        <taxon>Basidiomycota</taxon>
        <taxon>Agaricomycotina</taxon>
        <taxon>Agaricomycetes</taxon>
        <taxon>Cantharellales</taxon>
        <taxon>Ceratobasidiaceae</taxon>
        <taxon>Rhizoctonia</taxon>
    </lineage>
</organism>
<name>A0A8H3DST2_9AGAM</name>
<gene>
    <name evidence="3" type="ORF">RDB_LOCUS28712</name>
</gene>
<keyword evidence="2" id="KW-0812">Transmembrane</keyword>
<evidence type="ECO:0000256" key="1">
    <source>
        <dbReference type="SAM" id="MobiDB-lite"/>
    </source>
</evidence>
<feature type="compositionally biased region" description="Polar residues" evidence="1">
    <location>
        <begin position="63"/>
        <end position="79"/>
    </location>
</feature>
<keyword evidence="2" id="KW-0472">Membrane</keyword>
<feature type="region of interest" description="Disordered" evidence="1">
    <location>
        <begin position="50"/>
        <end position="112"/>
    </location>
</feature>
<dbReference type="Proteomes" id="UP000663827">
    <property type="component" value="Unassembled WGS sequence"/>
</dbReference>
<comment type="caution">
    <text evidence="3">The sequence shown here is derived from an EMBL/GenBank/DDBJ whole genome shotgun (WGS) entry which is preliminary data.</text>
</comment>
<sequence>PMIVLDFLEASNSPPYNGWRLRDWYSTTRRLRLVATCHLPLTVRKMPCCVKPPPPPPPPSPLSTPRTKVATNDTHNDPSINGKRSRLAPGATGTANDQSSLNNNAGQPGADPLDARLSQLLATLNETPVLLDLNGANIKLHVNSMVIKTHEHYISKFTQLSGLIEKARLVHPQGDTLTIAVTGDKELELDFLDTFDILGTSPIDKNVNFDTDMLVSAARISTKYGYPALHTFCIERLEGLTLGSMERLRVARALDLKSWEQRTYQELSERETKVTKEEALELGIDAYWRIANDRETARPASGNRFDEAIAEAPLSILLLLSSSILLNYVLGLSGLLTWGWKKIF</sequence>
<feature type="non-terminal residue" evidence="3">
    <location>
        <position position="1"/>
    </location>
</feature>
<feature type="compositionally biased region" description="Polar residues" evidence="1">
    <location>
        <begin position="93"/>
        <end position="106"/>
    </location>
</feature>
<feature type="transmembrane region" description="Helical" evidence="2">
    <location>
        <begin position="314"/>
        <end position="338"/>
    </location>
</feature>
<feature type="compositionally biased region" description="Pro residues" evidence="1">
    <location>
        <begin position="50"/>
        <end position="62"/>
    </location>
</feature>
<accession>A0A8H3DST2</accession>
<evidence type="ECO:0000313" key="3">
    <source>
        <dbReference type="EMBL" id="CAE7086974.1"/>
    </source>
</evidence>
<evidence type="ECO:0008006" key="5">
    <source>
        <dbReference type="Google" id="ProtNLM"/>
    </source>
</evidence>
<keyword evidence="2" id="KW-1133">Transmembrane helix</keyword>
<reference evidence="3" key="1">
    <citation type="submission" date="2021-01" db="EMBL/GenBank/DDBJ databases">
        <authorList>
            <person name="Kaushik A."/>
        </authorList>
    </citation>
    <scope>NUCLEOTIDE SEQUENCE</scope>
    <source>
        <strain evidence="3">AG5</strain>
    </source>
</reference>